<feature type="transmembrane region" description="Helical" evidence="6">
    <location>
        <begin position="250"/>
        <end position="270"/>
    </location>
</feature>
<dbReference type="Proteomes" id="UP000675880">
    <property type="component" value="Unassembled WGS sequence"/>
</dbReference>
<protein>
    <recommendedName>
        <fullName evidence="9">Flippase-like domain-containing protein</fullName>
    </recommendedName>
</protein>
<organism evidence="7 8">
    <name type="scientific">Nitrospira defluvii</name>
    <dbReference type="NCBI Taxonomy" id="330214"/>
    <lineage>
        <taxon>Bacteria</taxon>
        <taxon>Pseudomonadati</taxon>
        <taxon>Nitrospirota</taxon>
        <taxon>Nitrospiria</taxon>
        <taxon>Nitrospirales</taxon>
        <taxon>Nitrospiraceae</taxon>
        <taxon>Nitrospira</taxon>
    </lineage>
</organism>
<dbReference type="RefSeq" id="WP_213040449.1">
    <property type="nucleotide sequence ID" value="NZ_CAJNBJ010000001.1"/>
</dbReference>
<gene>
    <name evidence="7" type="ORF">NSPZN2_10582</name>
</gene>
<evidence type="ECO:0000256" key="3">
    <source>
        <dbReference type="ARBA" id="ARBA00022692"/>
    </source>
</evidence>
<sequence>MLKAALLVLGALTLSALIWHIGIGRIYDAVTQLGPAAMVLVLLPSLLMYVLEAYGWRVTLGTWANGVPFWRILAIRTAGEVVNMTTPTAYVGGEPLKAYLLKRDGVPMVEGLASVVTAKTTMTIAQIVFILSGIGLGFWLLGAEGSAGQTITAGLVSVGLLLFGVGAFVLVQRQGMFGWILALLRRIGLRVQFLEAREQQLLELDRTIAGFYAHQRQAFLFSTGLFLLGWLAEALEVYVMVLCMGQSIDVLPAIAIGALSVFIKGGTFFIPGSLGAQDAGNLFLLSAFGYGEVTGITFALLRRFREFVWIAIGLACLALLTKGEKSAVPVP</sequence>
<feature type="transmembrane region" description="Helical" evidence="6">
    <location>
        <begin position="123"/>
        <end position="141"/>
    </location>
</feature>
<evidence type="ECO:0000256" key="5">
    <source>
        <dbReference type="ARBA" id="ARBA00023136"/>
    </source>
</evidence>
<evidence type="ECO:0000256" key="4">
    <source>
        <dbReference type="ARBA" id="ARBA00022989"/>
    </source>
</evidence>
<dbReference type="NCBIfam" id="TIGR00374">
    <property type="entry name" value="flippase-like domain"/>
    <property type="match status" value="1"/>
</dbReference>
<keyword evidence="8" id="KW-1185">Reference proteome</keyword>
<feature type="transmembrane region" description="Helical" evidence="6">
    <location>
        <begin position="147"/>
        <end position="171"/>
    </location>
</feature>
<feature type="transmembrane region" description="Helical" evidence="6">
    <location>
        <begin position="282"/>
        <end position="301"/>
    </location>
</feature>
<dbReference type="PANTHER" id="PTHR39087:SF2">
    <property type="entry name" value="UPF0104 MEMBRANE PROTEIN MJ1595"/>
    <property type="match status" value="1"/>
</dbReference>
<comment type="caution">
    <text evidence="7">The sequence shown here is derived from an EMBL/GenBank/DDBJ whole genome shotgun (WGS) entry which is preliminary data.</text>
</comment>
<keyword evidence="2" id="KW-1003">Cell membrane</keyword>
<dbReference type="InterPro" id="IPR022791">
    <property type="entry name" value="L-PG_synthase/AglD"/>
</dbReference>
<dbReference type="EMBL" id="CAJNBJ010000001">
    <property type="protein sequence ID" value="CAE6698344.1"/>
    <property type="molecule type" value="Genomic_DNA"/>
</dbReference>
<dbReference type="Pfam" id="PF03706">
    <property type="entry name" value="LPG_synthase_TM"/>
    <property type="match status" value="1"/>
</dbReference>
<evidence type="ECO:0000313" key="8">
    <source>
        <dbReference type="Proteomes" id="UP000675880"/>
    </source>
</evidence>
<name>A0ABM8QHY7_9BACT</name>
<feature type="transmembrane region" description="Helical" evidence="6">
    <location>
        <begin position="218"/>
        <end position="238"/>
    </location>
</feature>
<evidence type="ECO:0000313" key="7">
    <source>
        <dbReference type="EMBL" id="CAE6698344.1"/>
    </source>
</evidence>
<evidence type="ECO:0000256" key="1">
    <source>
        <dbReference type="ARBA" id="ARBA00004651"/>
    </source>
</evidence>
<keyword evidence="3 6" id="KW-0812">Transmembrane</keyword>
<comment type="subcellular location">
    <subcellularLocation>
        <location evidence="1">Cell membrane</location>
        <topology evidence="1">Multi-pass membrane protein</topology>
    </subcellularLocation>
</comment>
<reference evidence="7 8" key="1">
    <citation type="submission" date="2021-02" db="EMBL/GenBank/DDBJ databases">
        <authorList>
            <person name="Han P."/>
        </authorList>
    </citation>
    <scope>NUCLEOTIDE SEQUENCE [LARGE SCALE GENOMIC DNA]</scope>
    <source>
        <strain evidence="7">Candidatus Nitrospira sp. ZN2</strain>
    </source>
</reference>
<dbReference type="PANTHER" id="PTHR39087">
    <property type="entry name" value="UPF0104 MEMBRANE PROTEIN MJ1595"/>
    <property type="match status" value="1"/>
</dbReference>
<keyword evidence="5 6" id="KW-0472">Membrane</keyword>
<accession>A0ABM8QHY7</accession>
<evidence type="ECO:0000256" key="2">
    <source>
        <dbReference type="ARBA" id="ARBA00022475"/>
    </source>
</evidence>
<keyword evidence="4 6" id="KW-1133">Transmembrane helix</keyword>
<evidence type="ECO:0008006" key="9">
    <source>
        <dbReference type="Google" id="ProtNLM"/>
    </source>
</evidence>
<evidence type="ECO:0000256" key="6">
    <source>
        <dbReference type="SAM" id="Phobius"/>
    </source>
</evidence>
<feature type="transmembrane region" description="Helical" evidence="6">
    <location>
        <begin position="34"/>
        <end position="51"/>
    </location>
</feature>
<proteinExistence type="predicted"/>